<dbReference type="OrthoDB" id="1093345at2"/>
<protein>
    <submittedName>
        <fullName evidence="1">Ribonuclease HII</fullName>
    </submittedName>
</protein>
<evidence type="ECO:0000313" key="1">
    <source>
        <dbReference type="EMBL" id="MRX62536.1"/>
    </source>
</evidence>
<evidence type="ECO:0000313" key="2">
    <source>
        <dbReference type="Proteomes" id="UP000443153"/>
    </source>
</evidence>
<gene>
    <name evidence="1" type="ORF">GJ691_00015</name>
</gene>
<dbReference type="RefSeq" id="WP_154362510.1">
    <property type="nucleotide sequence ID" value="NZ_WKJH01000001.1"/>
</dbReference>
<proteinExistence type="predicted"/>
<reference evidence="1 2" key="1">
    <citation type="submission" date="2019-11" db="EMBL/GenBank/DDBJ databases">
        <title>Maribacter lutea sp. nov., a marine bacterium isolated from intertidal sand.</title>
        <authorList>
            <person name="Liu A."/>
        </authorList>
    </citation>
    <scope>NUCLEOTIDE SEQUENCE [LARGE SCALE GENOMIC DNA]</scope>
    <source>
        <strain evidence="1 2">RZ05</strain>
    </source>
</reference>
<dbReference type="Proteomes" id="UP000443153">
    <property type="component" value="Unassembled WGS sequence"/>
</dbReference>
<dbReference type="AlphaFoldDB" id="A0A6I2MMP5"/>
<accession>A0A6I2MMP5</accession>
<dbReference type="PROSITE" id="PS51257">
    <property type="entry name" value="PROKAR_LIPOPROTEIN"/>
    <property type="match status" value="1"/>
</dbReference>
<keyword evidence="2" id="KW-1185">Reference proteome</keyword>
<name>A0A6I2MMP5_9FLAO</name>
<dbReference type="EMBL" id="WKJH01000001">
    <property type="protein sequence ID" value="MRX62536.1"/>
    <property type="molecule type" value="Genomic_DNA"/>
</dbReference>
<dbReference type="SUPFAM" id="SSF63829">
    <property type="entry name" value="Calcium-dependent phosphotriesterase"/>
    <property type="match status" value="1"/>
</dbReference>
<organism evidence="1 2">
    <name type="scientific">Maribacter luteus</name>
    <dbReference type="NCBI Taxonomy" id="2594478"/>
    <lineage>
        <taxon>Bacteria</taxon>
        <taxon>Pseudomonadati</taxon>
        <taxon>Bacteroidota</taxon>
        <taxon>Flavobacteriia</taxon>
        <taxon>Flavobacteriales</taxon>
        <taxon>Flavobacteriaceae</taxon>
        <taxon>Maribacter</taxon>
    </lineage>
</organism>
<sequence length="820" mass="92816">MKSIPIIGLILLLTIGCSQKQNTTVPLLDFIPENAAIVIKINNLDGFKSDLNNNEFLTLSESFETYKTISNEIKHLDLVKTQSESLLAFSALGADNFEFTFVTADSTNTFVLDSVQNLKRESFSFEGQEIDKYEIDGDILYGMTFKGNNTISSSRVILENILKYSGTTKVTSSLNKLYEVSSTTKNASIFFNLENSDPLFKHLTIGDTDLKLSNYADWALVDINAEQNLLHFNGITVTADSTQKFLNLFKDTHPLADRTSTFAPRSSDAVLSFTFDEYGIFAKNQQRYLKLDTPKDSLLNTVEEIGIILKNNEKAVLLNTYGSERLSDYLSNIKSSEAEYQGTQLIKLDSPDFLVSYLNPIVNDFDANYCTIIENAFVFGENKAILQDIIQSYKTGSTFEKTDVYASAKDALANESSILFISNSKGIQDALKNDFTKDFVNDFKNAGFDKNTFAAQIVADKGFFHTNFTVQQTARKSKIANVSPLFSFAFDTDLATNPQFVTNHRTNKKEIVVQDQENNLYLISSSGKLLWKKQLDGQIQGKIHQVDIYKNRRLQLAFTTNNQFLILDRNGKEVEPFTKKFEGGNLNELAVFDYEKRKDYRFVVTQGDKVFMYNNQGKIVKGFKYTKAESAIVRAPKHIRIGNKDYLAFMLDNGSLKILNRVGNIRTKVETKIDFSRNDLQLYKNKFVLTDKKGVLYQIASNGKMNTTNLRLNEDHGIDATSNTFVYMNDNVLSIKGKKVELDFGVYSKPEIFYIYDKIYVGVTDIQNQKIYLYDSQAKPITGFPVYGSSPVDLTDMENDRKLEVVAQDQKNSIIVYQLN</sequence>
<comment type="caution">
    <text evidence="1">The sequence shown here is derived from an EMBL/GenBank/DDBJ whole genome shotgun (WGS) entry which is preliminary data.</text>
</comment>